<organism evidence="8 9">
    <name type="scientific">Pseudonocardia adelaidensis</name>
    <dbReference type="NCBI Taxonomy" id="648754"/>
    <lineage>
        <taxon>Bacteria</taxon>
        <taxon>Bacillati</taxon>
        <taxon>Actinomycetota</taxon>
        <taxon>Actinomycetes</taxon>
        <taxon>Pseudonocardiales</taxon>
        <taxon>Pseudonocardiaceae</taxon>
        <taxon>Pseudonocardia</taxon>
    </lineage>
</organism>
<dbReference type="Pfam" id="PF02777">
    <property type="entry name" value="Sod_Fe_C"/>
    <property type="match status" value="1"/>
</dbReference>
<reference evidence="9" key="1">
    <citation type="journal article" date="2019" name="Int. J. Syst. Evol. Microbiol.">
        <title>The Global Catalogue of Microorganisms (GCM) 10K type strain sequencing project: providing services to taxonomists for standard genome sequencing and annotation.</title>
        <authorList>
            <consortium name="The Broad Institute Genomics Platform"/>
            <consortium name="The Broad Institute Genome Sequencing Center for Infectious Disease"/>
            <person name="Wu L."/>
            <person name="Ma J."/>
        </authorList>
    </citation>
    <scope>NUCLEOTIDE SEQUENCE [LARGE SCALE GENOMIC DNA]</scope>
    <source>
        <strain evidence="9">JCM 18302</strain>
    </source>
</reference>
<evidence type="ECO:0000256" key="1">
    <source>
        <dbReference type="ARBA" id="ARBA00022737"/>
    </source>
</evidence>
<protein>
    <recommendedName>
        <fullName evidence="10">ATP-dependent Clp protease ATP-binding subunit ClpC</fullName>
    </recommendedName>
</protein>
<dbReference type="Pfam" id="PF10431">
    <property type="entry name" value="ClpB_D2-small"/>
    <property type="match status" value="1"/>
</dbReference>
<evidence type="ECO:0000256" key="2">
    <source>
        <dbReference type="ARBA" id="ARBA00022741"/>
    </source>
</evidence>
<dbReference type="PANTHER" id="PTHR11638">
    <property type="entry name" value="ATP-DEPENDENT CLP PROTEASE"/>
    <property type="match status" value="1"/>
</dbReference>
<dbReference type="InterPro" id="IPR041546">
    <property type="entry name" value="ClpA/ClpB_AAA_lid"/>
</dbReference>
<evidence type="ECO:0000256" key="5">
    <source>
        <dbReference type="SAM" id="MobiDB-lite"/>
    </source>
</evidence>
<dbReference type="Pfam" id="PF07724">
    <property type="entry name" value="AAA_2"/>
    <property type="match status" value="1"/>
</dbReference>
<evidence type="ECO:0000259" key="7">
    <source>
        <dbReference type="SMART" id="SM01086"/>
    </source>
</evidence>
<keyword evidence="4" id="KW-0143">Chaperone</keyword>
<dbReference type="Gene3D" id="4.10.860.10">
    <property type="entry name" value="UVR domain"/>
    <property type="match status" value="1"/>
</dbReference>
<dbReference type="SMART" id="SM01086">
    <property type="entry name" value="ClpB_D2-small"/>
    <property type="match status" value="1"/>
</dbReference>
<proteinExistence type="predicted"/>
<evidence type="ECO:0000256" key="3">
    <source>
        <dbReference type="ARBA" id="ARBA00022840"/>
    </source>
</evidence>
<feature type="domain" description="AAA+ ATPase" evidence="6">
    <location>
        <begin position="593"/>
        <end position="738"/>
    </location>
</feature>
<dbReference type="RefSeq" id="WP_345611245.1">
    <property type="nucleotide sequence ID" value="NZ_BAABJO010000037.1"/>
</dbReference>
<dbReference type="CDD" id="cd00009">
    <property type="entry name" value="AAA"/>
    <property type="match status" value="1"/>
</dbReference>
<keyword evidence="3" id="KW-0067">ATP-binding</keyword>
<sequence length="855" mass="92613">MELHHSKHHQTYVNATNDLLDELAAAIDDHFGSFDAFRAHFTAAATTIQGSGWAVLGWDTLGGRLLVHPLYDQTHLPAGQIPLVMLDMWEHAFYLQHRNVKPDYVKAWWNVVNWTDAAQRFAEAHEGTTAVSTSSGPRCPFPDGRERRERPGRRTIGVEHLEVDVPQDRPGPGPGPGSGPFDDLFERLIGNLESTLGDTLGGNLGGTAARRPAAGGRTPKLDRFGRDLTADAARGALDPVIGRDTEIDQVIEVLARRTKNNPVLVGDPGVGKTAIAEGVAQRVADGDVPESLRGVRVVALDLGGMVAGTRYRGDFEQRLTGVIDEVVAAERSIVLFLDELHAVIGAGSAEGAPMDAATLLKPALARGDLRLIGATTMREYRRHIEKDAALERRFEPVPVAEPTVEATIAILRGLRERYEEHHGVRISDAALVAAAELSDRYVADRFLPDKAIDLLDRASSRARIRSGEPAPGPADRAGADELDQLRRAREVAVDVEDFDRAHLLTREIEAAEAALGPRREAGGTVEIGADDVARIVADSTGIPVARLTGAERRRLLDLEALLHRRVVGQDEAVETVADAVRAGRAGLAHPDRPVGSFLFLGPTGVGKTELARALAEALFGSVDALLRFDMSEYADRGSAMRLVGAPPGHVGYEDPGQLTEAVRRTRYAVLLLDEIEKANAEVINTLLQVLDAGRLTDAHGRTVDFTHTVVIMTSNLGADRLLSATGRLTDQVREGVLGMARVHFRPEFLNRIDDIVLFSALDRGELRRITELLLEGTADRLRAQDIGLEVTPAAVDWLAERGHQPELGARPLRRTIAREVDRGLSRMIIGGELAAGGRVVVDVRDGELVLQPQSG</sequence>
<keyword evidence="1" id="KW-0677">Repeat</keyword>
<dbReference type="InterPro" id="IPR027417">
    <property type="entry name" value="P-loop_NTPase"/>
</dbReference>
<dbReference type="InterPro" id="IPR001270">
    <property type="entry name" value="ClpA/B"/>
</dbReference>
<dbReference type="PRINTS" id="PR00300">
    <property type="entry name" value="CLPPROTEASEA"/>
</dbReference>
<keyword evidence="9" id="KW-1185">Reference proteome</keyword>
<name>A0ABP9P0H0_9PSEU</name>
<dbReference type="InterPro" id="IPR003593">
    <property type="entry name" value="AAA+_ATPase"/>
</dbReference>
<dbReference type="CDD" id="cd19499">
    <property type="entry name" value="RecA-like_ClpB_Hsp104-like"/>
    <property type="match status" value="1"/>
</dbReference>
<feature type="compositionally biased region" description="Low complexity" evidence="5">
    <location>
        <begin position="206"/>
        <end position="218"/>
    </location>
</feature>
<accession>A0ABP9P0H0</accession>
<dbReference type="Pfam" id="PF00004">
    <property type="entry name" value="AAA"/>
    <property type="match status" value="1"/>
</dbReference>
<dbReference type="InterPro" id="IPR050130">
    <property type="entry name" value="ClpA_ClpB"/>
</dbReference>
<dbReference type="InterPro" id="IPR003959">
    <property type="entry name" value="ATPase_AAA_core"/>
</dbReference>
<gene>
    <name evidence="8" type="ORF">GCM10023320_70610</name>
</gene>
<evidence type="ECO:0000313" key="9">
    <source>
        <dbReference type="Proteomes" id="UP001500804"/>
    </source>
</evidence>
<feature type="domain" description="AAA+ ATPase" evidence="6">
    <location>
        <begin position="258"/>
        <end position="400"/>
    </location>
</feature>
<dbReference type="SUPFAM" id="SSF52540">
    <property type="entry name" value="P-loop containing nucleoside triphosphate hydrolases"/>
    <property type="match status" value="2"/>
</dbReference>
<dbReference type="InterPro" id="IPR019833">
    <property type="entry name" value="Mn/Fe_SOD_BS"/>
</dbReference>
<dbReference type="InterPro" id="IPR036324">
    <property type="entry name" value="Mn/Fe_SOD_N_sf"/>
</dbReference>
<dbReference type="SUPFAM" id="SSF54719">
    <property type="entry name" value="Fe,Mn superoxide dismutase (SOD), C-terminal domain"/>
    <property type="match status" value="1"/>
</dbReference>
<dbReference type="SUPFAM" id="SSF46609">
    <property type="entry name" value="Fe,Mn superoxide dismutase (SOD), N-terminal domain"/>
    <property type="match status" value="1"/>
</dbReference>
<dbReference type="Pfam" id="PF17871">
    <property type="entry name" value="AAA_lid_9"/>
    <property type="match status" value="1"/>
</dbReference>
<dbReference type="PANTHER" id="PTHR11638:SF18">
    <property type="entry name" value="HEAT SHOCK PROTEIN 104"/>
    <property type="match status" value="1"/>
</dbReference>
<feature type="domain" description="Clp ATPase C-terminal" evidence="7">
    <location>
        <begin position="761"/>
        <end position="850"/>
    </location>
</feature>
<dbReference type="Gene3D" id="3.55.40.20">
    <property type="entry name" value="Iron/manganese superoxide dismutase, C-terminal domain"/>
    <property type="match status" value="1"/>
</dbReference>
<dbReference type="PROSITE" id="PS00088">
    <property type="entry name" value="SOD_MN"/>
    <property type="match status" value="1"/>
</dbReference>
<dbReference type="InterPro" id="IPR019832">
    <property type="entry name" value="Mn/Fe_SOD_C"/>
</dbReference>
<feature type="compositionally biased region" description="Basic and acidic residues" evidence="5">
    <location>
        <begin position="156"/>
        <end position="167"/>
    </location>
</feature>
<comment type="caution">
    <text evidence="8">The sequence shown here is derived from an EMBL/GenBank/DDBJ whole genome shotgun (WGS) entry which is preliminary data.</text>
</comment>
<evidence type="ECO:0000256" key="4">
    <source>
        <dbReference type="ARBA" id="ARBA00023186"/>
    </source>
</evidence>
<dbReference type="EMBL" id="BAABJO010000037">
    <property type="protein sequence ID" value="GAA5137599.1"/>
    <property type="molecule type" value="Genomic_DNA"/>
</dbReference>
<dbReference type="SMART" id="SM00382">
    <property type="entry name" value="AAA"/>
    <property type="match status" value="2"/>
</dbReference>
<dbReference type="Proteomes" id="UP001500804">
    <property type="component" value="Unassembled WGS sequence"/>
</dbReference>
<dbReference type="InterPro" id="IPR036314">
    <property type="entry name" value="SOD_C_sf"/>
</dbReference>
<dbReference type="Gene3D" id="3.40.50.300">
    <property type="entry name" value="P-loop containing nucleotide triphosphate hydrolases"/>
    <property type="match status" value="2"/>
</dbReference>
<evidence type="ECO:0000313" key="8">
    <source>
        <dbReference type="EMBL" id="GAA5137599.1"/>
    </source>
</evidence>
<evidence type="ECO:0008006" key="10">
    <source>
        <dbReference type="Google" id="ProtNLM"/>
    </source>
</evidence>
<evidence type="ECO:0000259" key="6">
    <source>
        <dbReference type="SMART" id="SM00382"/>
    </source>
</evidence>
<keyword evidence="2" id="KW-0547">Nucleotide-binding</keyword>
<feature type="region of interest" description="Disordered" evidence="5">
    <location>
        <begin position="197"/>
        <end position="225"/>
    </location>
</feature>
<dbReference type="InterPro" id="IPR019489">
    <property type="entry name" value="Clp_ATPase_C"/>
</dbReference>
<feature type="region of interest" description="Disordered" evidence="5">
    <location>
        <begin position="126"/>
        <end position="182"/>
    </location>
</feature>
<dbReference type="Gene3D" id="1.10.8.60">
    <property type="match status" value="2"/>
</dbReference>